<dbReference type="InterPro" id="IPR011992">
    <property type="entry name" value="EF-hand-dom_pair"/>
</dbReference>
<proteinExistence type="predicted"/>
<evidence type="ECO:0000313" key="3">
    <source>
        <dbReference type="Proteomes" id="UP000005408"/>
    </source>
</evidence>
<evidence type="ECO:0000313" key="2">
    <source>
        <dbReference type="EnsemblMetazoa" id="G30265.1:cds"/>
    </source>
</evidence>
<name>A0A8W8LY16_MAGGI</name>
<organism evidence="2 3">
    <name type="scientific">Magallana gigas</name>
    <name type="common">Pacific oyster</name>
    <name type="synonym">Crassostrea gigas</name>
    <dbReference type="NCBI Taxonomy" id="29159"/>
    <lineage>
        <taxon>Eukaryota</taxon>
        <taxon>Metazoa</taxon>
        <taxon>Spiralia</taxon>
        <taxon>Lophotrochozoa</taxon>
        <taxon>Mollusca</taxon>
        <taxon>Bivalvia</taxon>
        <taxon>Autobranchia</taxon>
        <taxon>Pteriomorphia</taxon>
        <taxon>Ostreida</taxon>
        <taxon>Ostreoidea</taxon>
        <taxon>Ostreidae</taxon>
        <taxon>Magallana</taxon>
    </lineage>
</organism>
<dbReference type="AlphaFoldDB" id="A0A8W8LY16"/>
<sequence>MSTDQVETLVMTQLIESKVRKWFQLNNLKRNGSISKQDFTEMSDSFVKEFNLPEKKASAIRMWMENGWEILIKKGEEIAASGGVGGISQETTPTLLEVGRKMRENGSMTEQEYVTAYKELVGVNKNLFVQTFEAMVGSFFDAFDVNDSGYLTTENFQRGMKCFGMTHTEAMEMMFEAMDTKKEGKIEKERYISHWVEFMTGDNKDGVIAQFLCRM</sequence>
<dbReference type="Gene3D" id="1.10.238.10">
    <property type="entry name" value="EF-hand"/>
    <property type="match status" value="1"/>
</dbReference>
<dbReference type="Pfam" id="PF13499">
    <property type="entry name" value="EF-hand_7"/>
    <property type="match status" value="1"/>
</dbReference>
<reference evidence="2" key="1">
    <citation type="submission" date="2022-08" db="UniProtKB">
        <authorList>
            <consortium name="EnsemblMetazoa"/>
        </authorList>
    </citation>
    <scope>IDENTIFICATION</scope>
    <source>
        <strain evidence="2">05x7-T-G4-1.051#20</strain>
    </source>
</reference>
<dbReference type="Proteomes" id="UP000005408">
    <property type="component" value="Unassembled WGS sequence"/>
</dbReference>
<dbReference type="InterPro" id="IPR002048">
    <property type="entry name" value="EF_hand_dom"/>
</dbReference>
<dbReference type="EnsemblMetazoa" id="G30265.1">
    <property type="protein sequence ID" value="G30265.1:cds"/>
    <property type="gene ID" value="G30265"/>
</dbReference>
<dbReference type="PROSITE" id="PS50222">
    <property type="entry name" value="EF_HAND_2"/>
    <property type="match status" value="1"/>
</dbReference>
<dbReference type="SUPFAM" id="SSF47473">
    <property type="entry name" value="EF-hand"/>
    <property type="match status" value="1"/>
</dbReference>
<accession>A0A8W8LY16</accession>
<dbReference type="GO" id="GO:0005509">
    <property type="term" value="F:calcium ion binding"/>
    <property type="evidence" value="ECO:0007669"/>
    <property type="project" value="InterPro"/>
</dbReference>
<evidence type="ECO:0000259" key="1">
    <source>
        <dbReference type="PROSITE" id="PS50222"/>
    </source>
</evidence>
<dbReference type="OrthoDB" id="6242242at2759"/>
<keyword evidence="3" id="KW-1185">Reference proteome</keyword>
<protein>
    <recommendedName>
        <fullName evidence="1">EF-hand domain-containing protein</fullName>
    </recommendedName>
</protein>
<feature type="domain" description="EF-hand" evidence="1">
    <location>
        <begin position="131"/>
        <end position="166"/>
    </location>
</feature>
<dbReference type="OMA" id="KIRVWFK"/>